<comment type="caution">
    <text evidence="1">The sequence shown here is derived from an EMBL/GenBank/DDBJ whole genome shotgun (WGS) entry which is preliminary data.</text>
</comment>
<organism evidence="1 2">
    <name type="scientific">Methylorubrum aminovorans</name>
    <dbReference type="NCBI Taxonomy" id="269069"/>
    <lineage>
        <taxon>Bacteria</taxon>
        <taxon>Pseudomonadati</taxon>
        <taxon>Pseudomonadota</taxon>
        <taxon>Alphaproteobacteria</taxon>
        <taxon>Hyphomicrobiales</taxon>
        <taxon>Methylobacteriaceae</taxon>
        <taxon>Methylorubrum</taxon>
    </lineage>
</organism>
<reference evidence="1" key="2">
    <citation type="submission" date="2021-08" db="EMBL/GenBank/DDBJ databases">
        <authorList>
            <person name="Tani A."/>
            <person name="Ola A."/>
            <person name="Ogura Y."/>
            <person name="Katsura K."/>
            <person name="Hayashi T."/>
        </authorList>
    </citation>
    <scope>NUCLEOTIDE SEQUENCE</scope>
    <source>
        <strain evidence="1">NBRC 15686</strain>
    </source>
</reference>
<proteinExistence type="predicted"/>
<dbReference type="EMBL" id="BPRC01000001">
    <property type="protein sequence ID" value="GJE63778.1"/>
    <property type="molecule type" value="Genomic_DNA"/>
</dbReference>
<gene>
    <name evidence="1" type="ORF">LNAOJCKE_0976</name>
</gene>
<evidence type="ECO:0000313" key="2">
    <source>
        <dbReference type="Proteomes" id="UP001055039"/>
    </source>
</evidence>
<protein>
    <submittedName>
        <fullName evidence="1">Uncharacterized protein</fullName>
    </submittedName>
</protein>
<name>A0ABQ4U8Z3_9HYPH</name>
<accession>A0ABQ4U8Z3</accession>
<sequence length="81" mass="9520">MSEGVPTSDMHFCGEPTADGDAAAEYLRHWYEANRETWWDRRKRPPLNNPWADNLMLGLYDEVLRIEEEKQRQLNARASNV</sequence>
<dbReference type="Proteomes" id="UP001055039">
    <property type="component" value="Unassembled WGS sequence"/>
</dbReference>
<keyword evidence="2" id="KW-1185">Reference proteome</keyword>
<reference evidence="1" key="1">
    <citation type="journal article" date="2021" name="Front. Microbiol.">
        <title>Comprehensive Comparative Genomics and Phenotyping of Methylobacterium Species.</title>
        <authorList>
            <person name="Alessa O."/>
            <person name="Ogura Y."/>
            <person name="Fujitani Y."/>
            <person name="Takami H."/>
            <person name="Hayashi T."/>
            <person name="Sahin N."/>
            <person name="Tani A."/>
        </authorList>
    </citation>
    <scope>NUCLEOTIDE SEQUENCE</scope>
    <source>
        <strain evidence="1">NBRC 15686</strain>
    </source>
</reference>
<evidence type="ECO:0000313" key="1">
    <source>
        <dbReference type="EMBL" id="GJE63778.1"/>
    </source>
</evidence>
<dbReference type="RefSeq" id="WP_238222804.1">
    <property type="nucleotide sequence ID" value="NZ_BAAADH010000001.1"/>
</dbReference>